<feature type="coiled-coil region" evidence="1">
    <location>
        <begin position="46"/>
        <end position="80"/>
    </location>
</feature>
<keyword evidence="1" id="KW-0175">Coiled coil</keyword>
<gene>
    <name evidence="2" type="ORF">Sf11_gp8</name>
</gene>
<evidence type="ECO:0000256" key="1">
    <source>
        <dbReference type="SAM" id="Coils"/>
    </source>
</evidence>
<dbReference type="Proteomes" id="UP000223389">
    <property type="component" value="Segment"/>
</dbReference>
<dbReference type="Pfam" id="PF05565">
    <property type="entry name" value="Sipho_Gp157"/>
    <property type="match status" value="1"/>
</dbReference>
<evidence type="ECO:0000313" key="3">
    <source>
        <dbReference type="Proteomes" id="UP000223389"/>
    </source>
</evidence>
<dbReference type="EMBL" id="MF158038">
    <property type="protein sequence ID" value="ATE85655.1"/>
    <property type="molecule type" value="Genomic_DNA"/>
</dbReference>
<keyword evidence="3" id="KW-1185">Reference proteome</keyword>
<sequence>MHLYEITKQLNELLAMEDIPRDQIEDTINLIEEEFEGKAEMVAAYIRELEADEAGLKSEIDRLSERKRVLVAKIDNLKDYLRQNMMASGKTNIKGKLFSITLGKPSPVLDVFVPVEQLPEQYRVVKVSADNAAIKNAIKAGIEINGCAITDGKPKLIIK</sequence>
<organism evidence="2 3">
    <name type="scientific">Shigella phage Sf11 SMD-2017</name>
    <dbReference type="NCBI Taxonomy" id="2282196"/>
    <lineage>
        <taxon>Viruses</taxon>
        <taxon>Duplodnaviria</taxon>
        <taxon>Heunggongvirae</taxon>
        <taxon>Uroviricota</taxon>
        <taxon>Caudoviricetes</taxon>
        <taxon>Cedarrivervirus</taxon>
        <taxon>Cedarrivervirus Sf11</taxon>
    </lineage>
</organism>
<name>A0A291AXB8_9CAUD</name>
<reference evidence="2 3" key="1">
    <citation type="submission" date="2017-05" db="EMBL/GenBank/DDBJ databases">
        <title>The isolation and characterization of 16 novel Shigella-infecting phages from the environment.</title>
        <authorList>
            <person name="Doore S.M."/>
            <person name="Schrad J.R."/>
            <person name="Dover J.A."/>
            <person name="Parent K.N."/>
        </authorList>
    </citation>
    <scope>NUCLEOTIDE SEQUENCE [LARGE SCALE GENOMIC DNA]</scope>
</reference>
<protein>
    <recommendedName>
        <fullName evidence="4">Siphovirus Gp157 family protein</fullName>
    </recommendedName>
</protein>
<proteinExistence type="predicted"/>
<accession>A0A291AXB8</accession>
<evidence type="ECO:0000313" key="2">
    <source>
        <dbReference type="EMBL" id="ATE85655.1"/>
    </source>
</evidence>
<dbReference type="InterPro" id="IPR008840">
    <property type="entry name" value="Sipho_Gp157"/>
</dbReference>
<evidence type="ECO:0008006" key="4">
    <source>
        <dbReference type="Google" id="ProtNLM"/>
    </source>
</evidence>